<dbReference type="PROSITE" id="PS50005">
    <property type="entry name" value="TPR"/>
    <property type="match status" value="1"/>
</dbReference>
<keyword evidence="4" id="KW-1185">Reference proteome</keyword>
<evidence type="ECO:0000256" key="1">
    <source>
        <dbReference type="PROSITE-ProRule" id="PRU00339"/>
    </source>
</evidence>
<dbReference type="InterPro" id="IPR013783">
    <property type="entry name" value="Ig-like_fold"/>
</dbReference>
<dbReference type="SUPFAM" id="SSF81296">
    <property type="entry name" value="E set domains"/>
    <property type="match status" value="1"/>
</dbReference>
<name>A0A7Z6ZV57_9GAMM</name>
<dbReference type="EMBL" id="PIPR01000001">
    <property type="protein sequence ID" value="RUO41968.1"/>
    <property type="molecule type" value="Genomic_DNA"/>
</dbReference>
<dbReference type="SUPFAM" id="SSF56601">
    <property type="entry name" value="beta-lactamase/transpeptidase-like"/>
    <property type="match status" value="1"/>
</dbReference>
<sequence length="535" mass="59914">MIIKESCKLFLFVSLLTSCSIVSDSTYCENLLKQSHPGTPFDYSISWINSDSEVSSCYSTGADEQATFEAASLSKLVFATIVIKLIEEEHLNLDDQIIKLFSPAELPPRYNSIYSHPYFELLTVRNILNHSSGLPNWRDGELDFRAKPGETFSYSGEAYELLQFIVENYSGKELEELAADYIFRPLGLKHTSFTSHSVTPISGMNVIGYDLPSSFYTQGSAAYSLLTTSSEYLKFLRALIAGTIISVESLNQMITVQNQEFDGSISIGWGLGLMIDNTVSPVFVSHTGSNPGFRALALVAGNNSSGLVYLSNSENGSALDQHLTHRLTSLPIESNLFAWLECNQCGEKSEFIKAIKDQSFIDHESLPLEEQANIAHMFAEFGEHDLAVNLFDALGEKGLSKIEVLYGKSIAHLRIGEFELAKSYLEQVLNINPNAENARKIHEGLIQPNNDNLIEISLDGYKDARSVFLRADLNNWHRFSLPLRRTDKGWSVLITPTSNEIRYYFQVDNERVVPCSPCAKEFYFGKQVAVLYLRR</sequence>
<feature type="repeat" description="TPR" evidence="1">
    <location>
        <begin position="402"/>
        <end position="435"/>
    </location>
</feature>
<dbReference type="InterPro" id="IPR014756">
    <property type="entry name" value="Ig_E-set"/>
</dbReference>
<dbReference type="Gene3D" id="2.60.40.10">
    <property type="entry name" value="Immunoglobulins"/>
    <property type="match status" value="1"/>
</dbReference>
<dbReference type="PANTHER" id="PTHR46825">
    <property type="entry name" value="D-ALANYL-D-ALANINE-CARBOXYPEPTIDASE/ENDOPEPTIDASE AMPH"/>
    <property type="match status" value="1"/>
</dbReference>
<dbReference type="SUPFAM" id="SSF48452">
    <property type="entry name" value="TPR-like"/>
    <property type="match status" value="1"/>
</dbReference>
<dbReference type="PANTHER" id="PTHR46825:SF9">
    <property type="entry name" value="BETA-LACTAMASE-RELATED DOMAIN-CONTAINING PROTEIN"/>
    <property type="match status" value="1"/>
</dbReference>
<accession>A0A7Z6ZV57</accession>
<dbReference type="InterPro" id="IPR019734">
    <property type="entry name" value="TPR_rpt"/>
</dbReference>
<feature type="domain" description="Beta-lactamase-related" evidence="2">
    <location>
        <begin position="62"/>
        <end position="321"/>
    </location>
</feature>
<gene>
    <name evidence="3" type="ORF">CWE22_07445</name>
</gene>
<protein>
    <recommendedName>
        <fullName evidence="2">Beta-lactamase-related domain-containing protein</fullName>
    </recommendedName>
</protein>
<proteinExistence type="predicted"/>
<comment type="caution">
    <text evidence="3">The sequence shown here is derived from an EMBL/GenBank/DDBJ whole genome shotgun (WGS) entry which is preliminary data.</text>
</comment>
<evidence type="ECO:0000259" key="2">
    <source>
        <dbReference type="Pfam" id="PF00144"/>
    </source>
</evidence>
<dbReference type="Gene3D" id="1.25.40.10">
    <property type="entry name" value="Tetratricopeptide repeat domain"/>
    <property type="match status" value="1"/>
</dbReference>
<keyword evidence="1" id="KW-0802">TPR repeat</keyword>
<evidence type="ECO:0000313" key="4">
    <source>
        <dbReference type="Proteomes" id="UP000287766"/>
    </source>
</evidence>
<reference evidence="4" key="1">
    <citation type="journal article" date="2018" name="Front. Microbiol.">
        <title>Genome-Based Analysis Reveals the Taxonomy and Diversity of the Family Idiomarinaceae.</title>
        <authorList>
            <person name="Liu Y."/>
            <person name="Lai Q."/>
            <person name="Shao Z."/>
        </authorList>
    </citation>
    <scope>NUCLEOTIDE SEQUENCE [LARGE SCALE GENOMIC DNA]</scope>
    <source>
        <strain evidence="4">KYW314</strain>
    </source>
</reference>
<dbReference type="InterPro" id="IPR012338">
    <property type="entry name" value="Beta-lactam/transpept-like"/>
</dbReference>
<dbReference type="InterPro" id="IPR001466">
    <property type="entry name" value="Beta-lactam-related"/>
</dbReference>
<dbReference type="AlphaFoldDB" id="A0A7Z6ZV57"/>
<dbReference type="InterPro" id="IPR011990">
    <property type="entry name" value="TPR-like_helical_dom_sf"/>
</dbReference>
<organism evidence="3 4">
    <name type="scientific">Pseudidiomarina aestuarii</name>
    <dbReference type="NCBI Taxonomy" id="624146"/>
    <lineage>
        <taxon>Bacteria</taxon>
        <taxon>Pseudomonadati</taxon>
        <taxon>Pseudomonadota</taxon>
        <taxon>Gammaproteobacteria</taxon>
        <taxon>Alteromonadales</taxon>
        <taxon>Idiomarinaceae</taxon>
        <taxon>Pseudidiomarina</taxon>
    </lineage>
</organism>
<dbReference type="PROSITE" id="PS51257">
    <property type="entry name" value="PROKAR_LIPOPROTEIN"/>
    <property type="match status" value="1"/>
</dbReference>
<dbReference type="Gene3D" id="3.40.710.10">
    <property type="entry name" value="DD-peptidase/beta-lactamase superfamily"/>
    <property type="match status" value="1"/>
</dbReference>
<evidence type="ECO:0000313" key="3">
    <source>
        <dbReference type="EMBL" id="RUO41968.1"/>
    </source>
</evidence>
<dbReference type="InterPro" id="IPR050491">
    <property type="entry name" value="AmpC-like"/>
</dbReference>
<dbReference type="Pfam" id="PF00144">
    <property type="entry name" value="Beta-lactamase"/>
    <property type="match status" value="1"/>
</dbReference>
<dbReference type="Proteomes" id="UP000287766">
    <property type="component" value="Unassembled WGS sequence"/>
</dbReference>